<organism evidence="2 3">
    <name type="scientific">Streptomyces scabiei (strain 87.22)</name>
    <dbReference type="NCBI Taxonomy" id="680198"/>
    <lineage>
        <taxon>Bacteria</taxon>
        <taxon>Bacillati</taxon>
        <taxon>Actinomycetota</taxon>
        <taxon>Actinomycetes</taxon>
        <taxon>Kitasatosporales</taxon>
        <taxon>Streptomycetaceae</taxon>
        <taxon>Streptomyces</taxon>
    </lineage>
</organism>
<name>C9Z684_STRSW</name>
<sequence length="235" mass="24742">MLTPPAGWEPSSELAGRGSTHQRYPDRPLDAPFSSLLAALTPPSGSTTTAAAACWRAPRGSVCVSPTTCPSSARARIPHTARCDPPVSTLSLAPDPPDVTRPARATVPSRAALPLVVALPLIIVPVGGQEPMTPAHSARVTLLVLYSPRLEECLRFYQGLGLSFAAERHGQGPAHHAAVLDDGVVFELYPARPGRQTDALRLGLRVDGTKSTPPLSSGRHLLTDPDGRTVDVHST</sequence>
<dbReference type="Gene3D" id="3.10.180.10">
    <property type="entry name" value="2,3-Dihydroxybiphenyl 1,2-Dioxygenase, domain 1"/>
    <property type="match status" value="1"/>
</dbReference>
<accession>C9Z684</accession>
<keyword evidence="3" id="KW-1185">Reference proteome</keyword>
<evidence type="ECO:0008006" key="4">
    <source>
        <dbReference type="Google" id="ProtNLM"/>
    </source>
</evidence>
<protein>
    <recommendedName>
        <fullName evidence="4">Glyoxalase-like domain protein</fullName>
    </recommendedName>
</protein>
<feature type="region of interest" description="Disordered" evidence="1">
    <location>
        <begin position="209"/>
        <end position="235"/>
    </location>
</feature>
<feature type="compositionally biased region" description="Basic and acidic residues" evidence="1">
    <location>
        <begin position="221"/>
        <end position="235"/>
    </location>
</feature>
<dbReference type="EMBL" id="FN554889">
    <property type="protein sequence ID" value="CBG75754.1"/>
    <property type="molecule type" value="Genomic_DNA"/>
</dbReference>
<proteinExistence type="predicted"/>
<evidence type="ECO:0000313" key="3">
    <source>
        <dbReference type="Proteomes" id="UP000001444"/>
    </source>
</evidence>
<gene>
    <name evidence="2" type="ordered locus">SCAB_88181</name>
</gene>
<feature type="region of interest" description="Disordered" evidence="1">
    <location>
        <begin position="1"/>
        <end position="28"/>
    </location>
</feature>
<reference evidence="2 3" key="1">
    <citation type="journal article" date="2010" name="Mol. Plant Microbe Interact.">
        <title>Streptomyces scabies 87-22 contains a coronafacic acid-like biosynthetic cluster that contributes to plant-microbe interactions.</title>
        <authorList>
            <person name="Bignell D.R."/>
            <person name="Seipke R.F."/>
            <person name="Huguet-Tapia J.C."/>
            <person name="Chambers A.H."/>
            <person name="Parry R.J."/>
            <person name="Loria R."/>
        </authorList>
    </citation>
    <scope>NUCLEOTIDE SEQUENCE [LARGE SCALE GENOMIC DNA]</scope>
    <source>
        <strain evidence="2 3">87.22</strain>
    </source>
</reference>
<dbReference type="STRING" id="680198.SCAB_88181"/>
<evidence type="ECO:0000313" key="2">
    <source>
        <dbReference type="EMBL" id="CBG75754.1"/>
    </source>
</evidence>
<dbReference type="InterPro" id="IPR029068">
    <property type="entry name" value="Glyas_Bleomycin-R_OHBP_Dase"/>
</dbReference>
<dbReference type="eggNOG" id="COG0346">
    <property type="taxonomic scope" value="Bacteria"/>
</dbReference>
<dbReference type="Proteomes" id="UP000001444">
    <property type="component" value="Chromosome"/>
</dbReference>
<dbReference type="SUPFAM" id="SSF54593">
    <property type="entry name" value="Glyoxalase/Bleomycin resistance protein/Dihydroxybiphenyl dioxygenase"/>
    <property type="match status" value="1"/>
</dbReference>
<evidence type="ECO:0000256" key="1">
    <source>
        <dbReference type="SAM" id="MobiDB-lite"/>
    </source>
</evidence>
<dbReference type="HOGENOM" id="CLU_1179701_0_0_11"/>
<dbReference type="KEGG" id="scb:SCAB_88181"/>
<dbReference type="AlphaFoldDB" id="C9Z684"/>